<reference evidence="1 2" key="1">
    <citation type="submission" date="2020-05" db="EMBL/GenBank/DDBJ databases">
        <title>Nakamurella sp. DB0629 isolated from air conditioner.</title>
        <authorList>
            <person name="Kim D.H."/>
            <person name="Kim D.-U."/>
        </authorList>
    </citation>
    <scope>NUCLEOTIDE SEQUENCE [LARGE SCALE GENOMIC DNA]</scope>
    <source>
        <strain evidence="1 2">DB0629</strain>
    </source>
</reference>
<comment type="caution">
    <text evidence="1">The sequence shown here is derived from an EMBL/GenBank/DDBJ whole genome shotgun (WGS) entry which is preliminary data.</text>
</comment>
<evidence type="ECO:0000313" key="1">
    <source>
        <dbReference type="EMBL" id="NNG37124.1"/>
    </source>
</evidence>
<accession>A0A849A817</accession>
<sequence>MPDLTGLSHAGGPAADTGVHLIALTGADAGAVAAASDHLDTAVIPGAVATAATAPVAEYAIAVLAAGQVSLPAARVELLYFLGQVTEAAQAPAAEPGVIGCRALLPEILRVAEHCEGDTSEQVREEAADTAESALEAIDTIEASGG</sequence>
<keyword evidence="2" id="KW-1185">Reference proteome</keyword>
<gene>
    <name evidence="1" type="ORF">HKD39_15710</name>
</gene>
<evidence type="ECO:0000313" key="2">
    <source>
        <dbReference type="Proteomes" id="UP000562984"/>
    </source>
</evidence>
<protein>
    <submittedName>
        <fullName evidence="1">Uncharacterized protein</fullName>
    </submittedName>
</protein>
<name>A0A849A817_9ACTN</name>
<proteinExistence type="predicted"/>
<dbReference type="Proteomes" id="UP000562984">
    <property type="component" value="Unassembled WGS sequence"/>
</dbReference>
<dbReference type="EMBL" id="JABEND010000010">
    <property type="protein sequence ID" value="NNG37124.1"/>
    <property type="molecule type" value="Genomic_DNA"/>
</dbReference>
<dbReference type="RefSeq" id="WP_171200820.1">
    <property type="nucleotide sequence ID" value="NZ_JABEND010000010.1"/>
</dbReference>
<organism evidence="1 2">
    <name type="scientific">Nakamurella aerolata</name>
    <dbReference type="NCBI Taxonomy" id="1656892"/>
    <lineage>
        <taxon>Bacteria</taxon>
        <taxon>Bacillati</taxon>
        <taxon>Actinomycetota</taxon>
        <taxon>Actinomycetes</taxon>
        <taxon>Nakamurellales</taxon>
        <taxon>Nakamurellaceae</taxon>
        <taxon>Nakamurella</taxon>
    </lineage>
</organism>
<dbReference type="AlphaFoldDB" id="A0A849A817"/>